<dbReference type="InterPro" id="IPR011032">
    <property type="entry name" value="GroES-like_sf"/>
</dbReference>
<proteinExistence type="predicted"/>
<dbReference type="EMBL" id="KZ678136">
    <property type="protein sequence ID" value="PSN65700.1"/>
    <property type="molecule type" value="Genomic_DNA"/>
</dbReference>
<dbReference type="InterPro" id="IPR013154">
    <property type="entry name" value="ADH-like_N"/>
</dbReference>
<gene>
    <name evidence="3" type="ORF">BS50DRAFT_600904</name>
</gene>
<dbReference type="Pfam" id="PF08240">
    <property type="entry name" value="ADH_N"/>
    <property type="match status" value="1"/>
</dbReference>
<evidence type="ECO:0000313" key="3">
    <source>
        <dbReference type="EMBL" id="PSN65700.1"/>
    </source>
</evidence>
<dbReference type="GO" id="GO:0005739">
    <property type="term" value="C:mitochondrion"/>
    <property type="evidence" value="ECO:0007669"/>
    <property type="project" value="TreeGrafter"/>
</dbReference>
<keyword evidence="1" id="KW-0560">Oxidoreductase</keyword>
<dbReference type="Gene3D" id="3.40.50.720">
    <property type="entry name" value="NAD(P)-binding Rossmann-like Domain"/>
    <property type="match status" value="1"/>
</dbReference>
<dbReference type="SUPFAM" id="SSF50129">
    <property type="entry name" value="GroES-like"/>
    <property type="match status" value="1"/>
</dbReference>
<keyword evidence="4" id="KW-1185">Reference proteome</keyword>
<dbReference type="PANTHER" id="PTHR11695">
    <property type="entry name" value="ALCOHOL DEHYDROGENASE RELATED"/>
    <property type="match status" value="1"/>
</dbReference>
<protein>
    <submittedName>
        <fullName evidence="3">NAD(P)-binding protein</fullName>
    </submittedName>
</protein>
<dbReference type="AlphaFoldDB" id="A0A2T2NJX3"/>
<organism evidence="3 4">
    <name type="scientific">Corynespora cassiicola Philippines</name>
    <dbReference type="NCBI Taxonomy" id="1448308"/>
    <lineage>
        <taxon>Eukaryota</taxon>
        <taxon>Fungi</taxon>
        <taxon>Dikarya</taxon>
        <taxon>Ascomycota</taxon>
        <taxon>Pezizomycotina</taxon>
        <taxon>Dothideomycetes</taxon>
        <taxon>Pleosporomycetidae</taxon>
        <taxon>Pleosporales</taxon>
        <taxon>Corynesporascaceae</taxon>
        <taxon>Corynespora</taxon>
    </lineage>
</organism>
<dbReference type="Pfam" id="PF13602">
    <property type="entry name" value="ADH_zinc_N_2"/>
    <property type="match status" value="1"/>
</dbReference>
<evidence type="ECO:0000313" key="4">
    <source>
        <dbReference type="Proteomes" id="UP000240883"/>
    </source>
</evidence>
<dbReference type="InterPro" id="IPR002364">
    <property type="entry name" value="Quin_OxRdtase/zeta-crystal_CS"/>
</dbReference>
<sequence length="340" mass="36252">MKSWQSSAPTAKLEESLKLYRNVPIPTAAALSTSQLIVKVICASINPIDIKLAEMGPVSRLAIRGAYSPGLDFCGHVVSTHPSVSKSRSDLKEGTLVFGVLPFPPTPTAGTLSQYIVASADSCAAVPAGVSPDDAAAIASAGLTALGSLAGVKPGMRVLINGGSGGVGTFAVQMAKALGAVHVTVTCSEVNVELCRRLGADKVLDYRSHDVIEELKGEENMYDVIVDNVGNAELKLYENSAKYLKKAGVFVQVGGPMSFSNFLLIAKRMYAPVCLGGGNRTYKFQITKIQTKDLEKVVGWLTKKKVRAVIDQTYELEEVPKAYEKLRQGRSRGKIVVHVN</sequence>
<feature type="domain" description="Enoyl reductase (ER)" evidence="2">
    <location>
        <begin position="12"/>
        <end position="337"/>
    </location>
</feature>
<dbReference type="OrthoDB" id="201656at2759"/>
<dbReference type="PROSITE" id="PS01162">
    <property type="entry name" value="QOR_ZETA_CRYSTAL"/>
    <property type="match status" value="1"/>
</dbReference>
<dbReference type="PANTHER" id="PTHR11695:SF294">
    <property type="entry name" value="RETICULON-4-INTERACTING PROTEIN 1, MITOCHONDRIAL"/>
    <property type="match status" value="1"/>
</dbReference>
<dbReference type="InterPro" id="IPR036291">
    <property type="entry name" value="NAD(P)-bd_dom_sf"/>
</dbReference>
<name>A0A2T2NJX3_CORCC</name>
<dbReference type="InterPro" id="IPR050700">
    <property type="entry name" value="YIM1/Zinc_Alcohol_DH_Fams"/>
</dbReference>
<dbReference type="STRING" id="1448308.A0A2T2NJX3"/>
<dbReference type="SMART" id="SM00829">
    <property type="entry name" value="PKS_ER"/>
    <property type="match status" value="1"/>
</dbReference>
<evidence type="ECO:0000256" key="1">
    <source>
        <dbReference type="ARBA" id="ARBA00023002"/>
    </source>
</evidence>
<dbReference type="Gene3D" id="3.90.180.10">
    <property type="entry name" value="Medium-chain alcohol dehydrogenases, catalytic domain"/>
    <property type="match status" value="1"/>
</dbReference>
<dbReference type="GO" id="GO:0008270">
    <property type="term" value="F:zinc ion binding"/>
    <property type="evidence" value="ECO:0007669"/>
    <property type="project" value="InterPro"/>
</dbReference>
<dbReference type="SUPFAM" id="SSF51735">
    <property type="entry name" value="NAD(P)-binding Rossmann-fold domains"/>
    <property type="match status" value="1"/>
</dbReference>
<accession>A0A2T2NJX3</accession>
<reference evidence="3 4" key="1">
    <citation type="journal article" date="2018" name="Front. Microbiol.">
        <title>Genome-Wide Analysis of Corynespora cassiicola Leaf Fall Disease Putative Effectors.</title>
        <authorList>
            <person name="Lopez D."/>
            <person name="Ribeiro S."/>
            <person name="Label P."/>
            <person name="Fumanal B."/>
            <person name="Venisse J.S."/>
            <person name="Kohler A."/>
            <person name="de Oliveira R.R."/>
            <person name="Labutti K."/>
            <person name="Lipzen A."/>
            <person name="Lail K."/>
            <person name="Bauer D."/>
            <person name="Ohm R.A."/>
            <person name="Barry K.W."/>
            <person name="Spatafora J."/>
            <person name="Grigoriev I.V."/>
            <person name="Martin F.M."/>
            <person name="Pujade-Renaud V."/>
        </authorList>
    </citation>
    <scope>NUCLEOTIDE SEQUENCE [LARGE SCALE GENOMIC DNA]</scope>
    <source>
        <strain evidence="3 4">Philippines</strain>
    </source>
</reference>
<dbReference type="GO" id="GO:0016491">
    <property type="term" value="F:oxidoreductase activity"/>
    <property type="evidence" value="ECO:0007669"/>
    <property type="project" value="UniProtKB-KW"/>
</dbReference>
<dbReference type="Proteomes" id="UP000240883">
    <property type="component" value="Unassembled WGS sequence"/>
</dbReference>
<dbReference type="CDD" id="cd08267">
    <property type="entry name" value="MDR1"/>
    <property type="match status" value="1"/>
</dbReference>
<evidence type="ECO:0000259" key="2">
    <source>
        <dbReference type="SMART" id="SM00829"/>
    </source>
</evidence>
<dbReference type="InterPro" id="IPR020843">
    <property type="entry name" value="ER"/>
</dbReference>